<dbReference type="PANTHER" id="PTHR42873">
    <property type="entry name" value="RIBOSOMAL RNA LARGE SUBUNIT METHYLTRANSFERASE"/>
    <property type="match status" value="1"/>
</dbReference>
<dbReference type="InterPro" id="IPR041532">
    <property type="entry name" value="RlmI-like_PUA"/>
</dbReference>
<dbReference type="OrthoDB" id="9805492at2"/>
<dbReference type="GO" id="GO:0008168">
    <property type="term" value="F:methyltransferase activity"/>
    <property type="evidence" value="ECO:0007669"/>
    <property type="project" value="UniProtKB-KW"/>
</dbReference>
<organism evidence="10 11">
    <name type="scientific">Hydrogenivirga caldilitoris</name>
    <dbReference type="NCBI Taxonomy" id="246264"/>
    <lineage>
        <taxon>Bacteria</taxon>
        <taxon>Pseudomonadati</taxon>
        <taxon>Aquificota</taxon>
        <taxon>Aquificia</taxon>
        <taxon>Aquificales</taxon>
        <taxon>Aquificaceae</taxon>
        <taxon>Hydrogenivirga</taxon>
    </lineage>
</organism>
<dbReference type="InterPro" id="IPR002478">
    <property type="entry name" value="PUA"/>
</dbReference>
<dbReference type="CDD" id="cd02440">
    <property type="entry name" value="AdoMet_MTases"/>
    <property type="match status" value="1"/>
</dbReference>
<protein>
    <submittedName>
        <fullName evidence="10">SAM-dependent methyltransferase</fullName>
    </submittedName>
</protein>
<dbReference type="PROSITE" id="PS50890">
    <property type="entry name" value="PUA"/>
    <property type="match status" value="1"/>
</dbReference>
<evidence type="ECO:0000256" key="1">
    <source>
        <dbReference type="ARBA" id="ARBA00004496"/>
    </source>
</evidence>
<evidence type="ECO:0000256" key="7">
    <source>
        <dbReference type="ARBA" id="ARBA00022884"/>
    </source>
</evidence>
<dbReference type="Proteomes" id="UP000267841">
    <property type="component" value="Unassembled WGS sequence"/>
</dbReference>
<evidence type="ECO:0000256" key="4">
    <source>
        <dbReference type="ARBA" id="ARBA00022603"/>
    </source>
</evidence>
<dbReference type="InterPro" id="IPR036974">
    <property type="entry name" value="PUA_sf"/>
</dbReference>
<keyword evidence="6" id="KW-0949">S-adenosyl-L-methionine</keyword>
<keyword evidence="3" id="KW-0698">rRNA processing</keyword>
<dbReference type="Gene3D" id="3.40.50.150">
    <property type="entry name" value="Vaccinia Virus protein VP39"/>
    <property type="match status" value="1"/>
</dbReference>
<comment type="similarity">
    <text evidence="8">Belongs to the methyltransferase superfamily. RlmI family.</text>
</comment>
<evidence type="ECO:0000313" key="10">
    <source>
        <dbReference type="EMBL" id="RLJ69783.1"/>
    </source>
</evidence>
<dbReference type="GO" id="GO:0032259">
    <property type="term" value="P:methylation"/>
    <property type="evidence" value="ECO:0007669"/>
    <property type="project" value="UniProtKB-KW"/>
</dbReference>
<dbReference type="InterPro" id="IPR015947">
    <property type="entry name" value="PUA-like_sf"/>
</dbReference>
<dbReference type="CDD" id="cd11572">
    <property type="entry name" value="RlmI_M_like"/>
    <property type="match status" value="1"/>
</dbReference>
<keyword evidence="2" id="KW-0963">Cytoplasm</keyword>
<dbReference type="GO" id="GO:0005737">
    <property type="term" value="C:cytoplasm"/>
    <property type="evidence" value="ECO:0007669"/>
    <property type="project" value="UniProtKB-SubCell"/>
</dbReference>
<feature type="domain" description="PUA" evidence="9">
    <location>
        <begin position="2"/>
        <end position="87"/>
    </location>
</feature>
<dbReference type="InterPro" id="IPR019614">
    <property type="entry name" value="SAM-dep_methyl-trfase"/>
</dbReference>
<evidence type="ECO:0000259" key="9">
    <source>
        <dbReference type="SMART" id="SM00359"/>
    </source>
</evidence>
<comment type="subcellular location">
    <subcellularLocation>
        <location evidence="1">Cytoplasm</location>
    </subcellularLocation>
</comment>
<evidence type="ECO:0000256" key="8">
    <source>
        <dbReference type="ARBA" id="ARBA00038091"/>
    </source>
</evidence>
<comment type="caution">
    <text evidence="10">The sequence shown here is derived from an EMBL/GenBank/DDBJ whole genome shotgun (WGS) entry which is preliminary data.</text>
</comment>
<dbReference type="Pfam" id="PF17785">
    <property type="entry name" value="PUA_3"/>
    <property type="match status" value="1"/>
</dbReference>
<keyword evidence="4 10" id="KW-0489">Methyltransferase</keyword>
<dbReference type="CDD" id="cd21153">
    <property type="entry name" value="PUA_RlmI"/>
    <property type="match status" value="1"/>
</dbReference>
<keyword evidence="7" id="KW-0694">RNA-binding</keyword>
<dbReference type="InterPro" id="IPR029063">
    <property type="entry name" value="SAM-dependent_MTases_sf"/>
</dbReference>
<dbReference type="Gene3D" id="3.30.750.80">
    <property type="entry name" value="RNA methyltransferase domain (HRMD) like"/>
    <property type="match status" value="1"/>
</dbReference>
<evidence type="ECO:0000256" key="2">
    <source>
        <dbReference type="ARBA" id="ARBA00022490"/>
    </source>
</evidence>
<evidence type="ECO:0000313" key="11">
    <source>
        <dbReference type="Proteomes" id="UP000267841"/>
    </source>
</evidence>
<dbReference type="SUPFAM" id="SSF88697">
    <property type="entry name" value="PUA domain-like"/>
    <property type="match status" value="1"/>
</dbReference>
<dbReference type="RefSeq" id="WP_121008617.1">
    <property type="nucleotide sequence ID" value="NZ_RCCJ01000001.1"/>
</dbReference>
<sequence length="391" mass="44759">MLQVRVKPGIEDRVRGFFPWIYRPEIASYSRKPKKGELVVVRDFGGKFLGYGYINPEVNIAVRILSFDKEEPINKELIKKRIKEAYNYRKRLYTNSNAFRLIHSEGDLLPGLIVDVYGEYTVIEFTTYGMNKFRDTVIESLVELLRPKGIYEKENLTAKKVEGVNAKEGTVYGNVPEEITIWEHDLKYVINIPQGQKTGFFLDQRNSRRFVRSLVEPGDRCLDVFCHTGGFALNMKKMGAGEVIAVDISGLALEVGRKNEELNGLSGIEWVEANAFDFMRELVSKGEKFDLVVIDPPSFAKNRHAVPNALRGYKELCVRGLKLVKPGGYLAIFSCSFHITEQHLLEVLTQASYDVRRQVRVIAKTFQDKDHPWILQMPNTLYLKGVWVEVV</sequence>
<dbReference type="GO" id="GO:0003723">
    <property type="term" value="F:RNA binding"/>
    <property type="evidence" value="ECO:0007669"/>
    <property type="project" value="UniProtKB-KW"/>
</dbReference>
<proteinExistence type="inferred from homology"/>
<keyword evidence="5 10" id="KW-0808">Transferase</keyword>
<dbReference type="Gene3D" id="2.30.130.10">
    <property type="entry name" value="PUA domain"/>
    <property type="match status" value="1"/>
</dbReference>
<dbReference type="PANTHER" id="PTHR42873:SF1">
    <property type="entry name" value="S-ADENOSYLMETHIONINE-DEPENDENT METHYLTRANSFERASE DOMAIN-CONTAINING PROTEIN"/>
    <property type="match status" value="1"/>
</dbReference>
<dbReference type="AlphaFoldDB" id="A0A497XS78"/>
<gene>
    <name evidence="10" type="ORF">BCF55_0038</name>
</gene>
<evidence type="ECO:0000256" key="6">
    <source>
        <dbReference type="ARBA" id="ARBA00022691"/>
    </source>
</evidence>
<dbReference type="Pfam" id="PF10672">
    <property type="entry name" value="Methyltrans_SAM"/>
    <property type="match status" value="1"/>
</dbReference>
<reference evidence="10 11" key="1">
    <citation type="submission" date="2018-10" db="EMBL/GenBank/DDBJ databases">
        <title>Genomic Encyclopedia of Archaeal and Bacterial Type Strains, Phase II (KMG-II): from individual species to whole genera.</title>
        <authorList>
            <person name="Goeker M."/>
        </authorList>
    </citation>
    <scope>NUCLEOTIDE SEQUENCE [LARGE SCALE GENOMIC DNA]</scope>
    <source>
        <strain evidence="10 11">DSM 16510</strain>
    </source>
</reference>
<evidence type="ECO:0000256" key="5">
    <source>
        <dbReference type="ARBA" id="ARBA00022679"/>
    </source>
</evidence>
<keyword evidence="11" id="KW-1185">Reference proteome</keyword>
<dbReference type="SUPFAM" id="SSF53335">
    <property type="entry name" value="S-adenosyl-L-methionine-dependent methyltransferases"/>
    <property type="match status" value="1"/>
</dbReference>
<evidence type="ECO:0000256" key="3">
    <source>
        <dbReference type="ARBA" id="ARBA00022552"/>
    </source>
</evidence>
<accession>A0A497XS78</accession>
<name>A0A497XS78_9AQUI</name>
<dbReference type="EMBL" id="RCCJ01000001">
    <property type="protein sequence ID" value="RLJ69783.1"/>
    <property type="molecule type" value="Genomic_DNA"/>
</dbReference>
<dbReference type="GO" id="GO:0006364">
    <property type="term" value="P:rRNA processing"/>
    <property type="evidence" value="ECO:0007669"/>
    <property type="project" value="UniProtKB-KW"/>
</dbReference>
<dbReference type="SMART" id="SM00359">
    <property type="entry name" value="PUA"/>
    <property type="match status" value="1"/>
</dbReference>